<dbReference type="EMBL" id="JAVRHV010000004">
    <property type="protein sequence ID" value="MDT0553494.1"/>
    <property type="molecule type" value="Genomic_DNA"/>
</dbReference>
<evidence type="ECO:0000313" key="3">
    <source>
        <dbReference type="Proteomes" id="UP001252186"/>
    </source>
</evidence>
<comment type="caution">
    <text evidence="2">The sequence shown here is derived from an EMBL/GenBank/DDBJ whole genome shotgun (WGS) entry which is preliminary data.</text>
</comment>
<dbReference type="Pfam" id="PF04264">
    <property type="entry name" value="YceI"/>
    <property type="match status" value="1"/>
</dbReference>
<evidence type="ECO:0000259" key="1">
    <source>
        <dbReference type="SMART" id="SM00867"/>
    </source>
</evidence>
<feature type="domain" description="Lipid/polyisoprenoid-binding YceI-like" evidence="1">
    <location>
        <begin position="42"/>
        <end position="211"/>
    </location>
</feature>
<sequence length="212" mass="23335">MKKLMLAVAVVFAAVSCKTESKNKVEVSEAKEVKATKVTPTNLDLTASTIEWKGFKPTGEHFGTIAMSEGQLELNEGKLVGGSVVIDMNSILVKDMPADNEYNAKLVGHLKSADFFEVEKFPAAKFEFTEVTEANGKLSISGNLTIKENTKNITIPATLNTENGVSILKSEVFTIDRTDFDVRYGSKKFFDDLKDKFINDEFELSFEVKSAA</sequence>
<accession>A0ABU2Y5L6</accession>
<dbReference type="RefSeq" id="WP_311593516.1">
    <property type="nucleotide sequence ID" value="NZ_JAVRHV010000004.1"/>
</dbReference>
<name>A0ABU2Y5L6_9FLAO</name>
<gene>
    <name evidence="2" type="ORF">RM519_09580</name>
</gene>
<dbReference type="Proteomes" id="UP001252186">
    <property type="component" value="Unassembled WGS sequence"/>
</dbReference>
<evidence type="ECO:0000313" key="2">
    <source>
        <dbReference type="EMBL" id="MDT0553494.1"/>
    </source>
</evidence>
<reference evidence="2 3" key="1">
    <citation type="submission" date="2023-09" db="EMBL/GenBank/DDBJ databases">
        <authorList>
            <person name="Rey-Velasco X."/>
        </authorList>
    </citation>
    <scope>NUCLEOTIDE SEQUENCE [LARGE SCALE GENOMIC DNA]</scope>
    <source>
        <strain evidence="2 3">P050</strain>
    </source>
</reference>
<dbReference type="InterPro" id="IPR007372">
    <property type="entry name" value="Lipid/polyisoprenoid-bd_YceI"/>
</dbReference>
<dbReference type="PANTHER" id="PTHR34406:SF1">
    <property type="entry name" value="PROTEIN YCEI"/>
    <property type="match status" value="1"/>
</dbReference>
<dbReference type="InterPro" id="IPR036761">
    <property type="entry name" value="TTHA0802/YceI-like_sf"/>
</dbReference>
<proteinExistence type="predicted"/>
<keyword evidence="3" id="KW-1185">Reference proteome</keyword>
<organism evidence="2 3">
    <name type="scientific">Urechidicola vernalis</name>
    <dbReference type="NCBI Taxonomy" id="3075600"/>
    <lineage>
        <taxon>Bacteria</taxon>
        <taxon>Pseudomonadati</taxon>
        <taxon>Bacteroidota</taxon>
        <taxon>Flavobacteriia</taxon>
        <taxon>Flavobacteriales</taxon>
        <taxon>Flavobacteriaceae</taxon>
        <taxon>Urechidicola</taxon>
    </lineage>
</organism>
<dbReference type="PANTHER" id="PTHR34406">
    <property type="entry name" value="PROTEIN YCEI"/>
    <property type="match status" value="1"/>
</dbReference>
<dbReference type="SMART" id="SM00867">
    <property type="entry name" value="YceI"/>
    <property type="match status" value="1"/>
</dbReference>
<dbReference type="SUPFAM" id="SSF101874">
    <property type="entry name" value="YceI-like"/>
    <property type="match status" value="1"/>
</dbReference>
<dbReference type="Gene3D" id="2.40.128.110">
    <property type="entry name" value="Lipid/polyisoprenoid-binding, YceI-like"/>
    <property type="match status" value="1"/>
</dbReference>
<dbReference type="PROSITE" id="PS51257">
    <property type="entry name" value="PROKAR_LIPOPROTEIN"/>
    <property type="match status" value="1"/>
</dbReference>
<protein>
    <submittedName>
        <fullName evidence="2">YceI family protein</fullName>
    </submittedName>
</protein>